<dbReference type="SFLD" id="SFLDG01387">
    <property type="entry name" value="BtrN-like_SPASM_domain_contain"/>
    <property type="match status" value="1"/>
</dbReference>
<dbReference type="InterPro" id="IPR050377">
    <property type="entry name" value="Radical_SAM_PqqE_MftC-like"/>
</dbReference>
<dbReference type="CDD" id="cd01335">
    <property type="entry name" value="Radical_SAM"/>
    <property type="match status" value="1"/>
</dbReference>
<dbReference type="GO" id="GO:0003824">
    <property type="term" value="F:catalytic activity"/>
    <property type="evidence" value="ECO:0007669"/>
    <property type="project" value="InterPro"/>
</dbReference>
<dbReference type="SFLD" id="SFLDG01067">
    <property type="entry name" value="SPASM/twitch_domain_containing"/>
    <property type="match status" value="2"/>
</dbReference>
<dbReference type="InterPro" id="IPR023885">
    <property type="entry name" value="4Fe4S-binding_SPASM_dom"/>
</dbReference>
<keyword evidence="3" id="KW-0949">S-adenosyl-L-methionine</keyword>
<evidence type="ECO:0000259" key="7">
    <source>
        <dbReference type="PROSITE" id="PS51918"/>
    </source>
</evidence>
<dbReference type="InterPro" id="IPR013785">
    <property type="entry name" value="Aldolase_TIM"/>
</dbReference>
<dbReference type="NCBIfam" id="TIGR04085">
    <property type="entry name" value="rSAM_more_4Fe4S"/>
    <property type="match status" value="1"/>
</dbReference>
<dbReference type="CDD" id="cd21123">
    <property type="entry name" value="SPASM_MftC-like"/>
    <property type="match status" value="1"/>
</dbReference>
<sequence length="467" mass="53159">MARLEKILNKKIVRNLFNYYSTRGRDYIDELFTGEKKRKGPVPFFQRLPIKLTLNYAMKKIGLTDDMMESFFSKRHNRQTVLNVLTTVGKYGLKQPFRFDAPLIVVWNYTNLCNLRCRYCYQSAGKSLEDELSFEEKIELINQMVEANVAFLAFSGGEPIIEKRFFDVLKYASQFMHTSIATNGILMADKRLVDRIAECGARNVFVSLDGASAETHDFIRGEGSFEKTIAGIKNLVANEKLHVGINMVVTRRNLHEVPLVLELARDLGVNSFSHYNFIPTGRGKEDYEDDLTAEEREELLNLLFDWHMKREETGLNIISTSPIYARIIYDRTGGQASGLFHYTTDKAMAIKGIISYAGGCGAGRVYAAVQPNGKVTPCVFMPDVIIGDVRKERFVDIWRNSELCKKMVDRDHYNFICPDYKYVCGGCRARAYAYGDILGADPKCLIYEKITGKEMVGEEREKKAVPA</sequence>
<dbReference type="EMBL" id="QMQA01000149">
    <property type="protein sequence ID" value="RLE12652.1"/>
    <property type="molecule type" value="Genomic_DNA"/>
</dbReference>
<keyword evidence="5" id="KW-0408">Iron</keyword>
<dbReference type="GO" id="GO:0046872">
    <property type="term" value="F:metal ion binding"/>
    <property type="evidence" value="ECO:0007669"/>
    <property type="project" value="UniProtKB-KW"/>
</dbReference>
<evidence type="ECO:0000256" key="3">
    <source>
        <dbReference type="ARBA" id="ARBA00022691"/>
    </source>
</evidence>
<dbReference type="Proteomes" id="UP000280417">
    <property type="component" value="Unassembled WGS sequence"/>
</dbReference>
<keyword evidence="2" id="KW-0004">4Fe-4S</keyword>
<evidence type="ECO:0000256" key="5">
    <source>
        <dbReference type="ARBA" id="ARBA00023004"/>
    </source>
</evidence>
<evidence type="ECO:0000313" key="9">
    <source>
        <dbReference type="Proteomes" id="UP000280417"/>
    </source>
</evidence>
<dbReference type="SUPFAM" id="SSF102114">
    <property type="entry name" value="Radical SAM enzymes"/>
    <property type="match status" value="1"/>
</dbReference>
<dbReference type="Pfam" id="PF04055">
    <property type="entry name" value="Radical_SAM"/>
    <property type="match status" value="1"/>
</dbReference>
<dbReference type="InterPro" id="IPR006638">
    <property type="entry name" value="Elp3/MiaA/NifB-like_rSAM"/>
</dbReference>
<feature type="domain" description="Radical SAM core" evidence="7">
    <location>
        <begin position="99"/>
        <end position="309"/>
    </location>
</feature>
<name>A0A662DET0_UNCAE</name>
<reference evidence="8 9" key="1">
    <citation type="submission" date="2018-06" db="EMBL/GenBank/DDBJ databases">
        <title>Extensive metabolic versatility and redundancy in microbially diverse, dynamic hydrothermal sediments.</title>
        <authorList>
            <person name="Dombrowski N."/>
            <person name="Teske A."/>
            <person name="Baker B.J."/>
        </authorList>
    </citation>
    <scope>NUCLEOTIDE SEQUENCE [LARGE SCALE GENOMIC DNA]</scope>
    <source>
        <strain evidence="8">B3_G15</strain>
    </source>
</reference>
<dbReference type="AlphaFoldDB" id="A0A662DET0"/>
<comment type="caution">
    <text evidence="8">The sequence shown here is derived from an EMBL/GenBank/DDBJ whole genome shotgun (WGS) entry which is preliminary data.</text>
</comment>
<evidence type="ECO:0000256" key="4">
    <source>
        <dbReference type="ARBA" id="ARBA00022723"/>
    </source>
</evidence>
<accession>A0A662DET0</accession>
<comment type="cofactor">
    <cofactor evidence="1">
        <name>[4Fe-4S] cluster</name>
        <dbReference type="ChEBI" id="CHEBI:49883"/>
    </cofactor>
</comment>
<dbReference type="Pfam" id="PF13186">
    <property type="entry name" value="SPASM"/>
    <property type="match status" value="1"/>
</dbReference>
<evidence type="ECO:0000313" key="8">
    <source>
        <dbReference type="EMBL" id="RLE12652.1"/>
    </source>
</evidence>
<dbReference type="Gene3D" id="3.20.20.70">
    <property type="entry name" value="Aldolase class I"/>
    <property type="match status" value="1"/>
</dbReference>
<keyword evidence="4" id="KW-0479">Metal-binding</keyword>
<dbReference type="GO" id="GO:0051536">
    <property type="term" value="F:iron-sulfur cluster binding"/>
    <property type="evidence" value="ECO:0007669"/>
    <property type="project" value="UniProtKB-KW"/>
</dbReference>
<keyword evidence="6" id="KW-0411">Iron-sulfur</keyword>
<evidence type="ECO:0000256" key="2">
    <source>
        <dbReference type="ARBA" id="ARBA00022485"/>
    </source>
</evidence>
<dbReference type="SFLD" id="SFLDS00029">
    <property type="entry name" value="Radical_SAM"/>
    <property type="match status" value="2"/>
</dbReference>
<dbReference type="GO" id="GO:0006783">
    <property type="term" value="P:heme biosynthetic process"/>
    <property type="evidence" value="ECO:0007669"/>
    <property type="project" value="TreeGrafter"/>
</dbReference>
<gene>
    <name evidence="8" type="ORF">DRJ04_05805</name>
</gene>
<dbReference type="PROSITE" id="PS51918">
    <property type="entry name" value="RADICAL_SAM"/>
    <property type="match status" value="1"/>
</dbReference>
<evidence type="ECO:0000256" key="1">
    <source>
        <dbReference type="ARBA" id="ARBA00001966"/>
    </source>
</evidence>
<dbReference type="PANTHER" id="PTHR11228:SF7">
    <property type="entry name" value="PQQA PEPTIDE CYCLASE"/>
    <property type="match status" value="1"/>
</dbReference>
<dbReference type="InterPro" id="IPR034391">
    <property type="entry name" value="AdoMet-like_SPASM_containing"/>
</dbReference>
<dbReference type="InterPro" id="IPR058240">
    <property type="entry name" value="rSAM_sf"/>
</dbReference>
<protein>
    <submittedName>
        <fullName evidence="8">Radical SAM/SPASM domain-containing protein</fullName>
    </submittedName>
</protein>
<organism evidence="8 9">
    <name type="scientific">Aerophobetes bacterium</name>
    <dbReference type="NCBI Taxonomy" id="2030807"/>
    <lineage>
        <taxon>Bacteria</taxon>
        <taxon>Candidatus Aerophobota</taxon>
    </lineage>
</organism>
<dbReference type="SFLD" id="SFLDG01386">
    <property type="entry name" value="main_SPASM_domain-containing"/>
    <property type="match status" value="1"/>
</dbReference>
<dbReference type="SMART" id="SM00729">
    <property type="entry name" value="Elp3"/>
    <property type="match status" value="1"/>
</dbReference>
<proteinExistence type="predicted"/>
<dbReference type="InterPro" id="IPR007197">
    <property type="entry name" value="rSAM"/>
</dbReference>
<dbReference type="PANTHER" id="PTHR11228">
    <property type="entry name" value="RADICAL SAM DOMAIN PROTEIN"/>
    <property type="match status" value="1"/>
</dbReference>
<evidence type="ECO:0000256" key="6">
    <source>
        <dbReference type="ARBA" id="ARBA00023014"/>
    </source>
</evidence>